<feature type="transmembrane region" description="Helical" evidence="3">
    <location>
        <begin position="24"/>
        <end position="46"/>
    </location>
</feature>
<name>A0A6B1DAF3_9CHLR</name>
<keyword evidence="1" id="KW-0175">Coiled coil</keyword>
<accession>A0A6B1DAF3</accession>
<feature type="region of interest" description="Disordered" evidence="2">
    <location>
        <begin position="158"/>
        <end position="228"/>
    </location>
</feature>
<feature type="coiled-coil region" evidence="1">
    <location>
        <begin position="73"/>
        <end position="117"/>
    </location>
</feature>
<proteinExistence type="predicted"/>
<evidence type="ECO:0000256" key="3">
    <source>
        <dbReference type="SAM" id="Phobius"/>
    </source>
</evidence>
<feature type="compositionally biased region" description="Polar residues" evidence="2">
    <location>
        <begin position="193"/>
        <end position="209"/>
    </location>
</feature>
<reference evidence="4" key="1">
    <citation type="submission" date="2019-09" db="EMBL/GenBank/DDBJ databases">
        <title>Characterisation of the sponge microbiome using genome-centric metagenomics.</title>
        <authorList>
            <person name="Engelberts J.P."/>
            <person name="Robbins S.J."/>
            <person name="De Goeij J.M."/>
            <person name="Aranda M."/>
            <person name="Bell S.C."/>
            <person name="Webster N.S."/>
        </authorList>
    </citation>
    <scope>NUCLEOTIDE SEQUENCE</scope>
    <source>
        <strain evidence="4">SB0661_bin_32</strain>
    </source>
</reference>
<comment type="caution">
    <text evidence="4">The sequence shown here is derived from an EMBL/GenBank/DDBJ whole genome shotgun (WGS) entry which is preliminary data.</text>
</comment>
<evidence type="ECO:0000313" key="4">
    <source>
        <dbReference type="EMBL" id="MYC96718.1"/>
    </source>
</evidence>
<keyword evidence="3" id="KW-0812">Transmembrane</keyword>
<evidence type="ECO:0000256" key="2">
    <source>
        <dbReference type="SAM" id="MobiDB-lite"/>
    </source>
</evidence>
<evidence type="ECO:0000256" key="1">
    <source>
        <dbReference type="SAM" id="Coils"/>
    </source>
</evidence>
<feature type="non-terminal residue" evidence="4">
    <location>
        <position position="228"/>
    </location>
</feature>
<keyword evidence="3" id="KW-1133">Transmembrane helix</keyword>
<protein>
    <submittedName>
        <fullName evidence="4">Uncharacterized protein</fullName>
    </submittedName>
</protein>
<organism evidence="4">
    <name type="scientific">Caldilineaceae bacterium SB0661_bin_32</name>
    <dbReference type="NCBI Taxonomy" id="2605255"/>
    <lineage>
        <taxon>Bacteria</taxon>
        <taxon>Bacillati</taxon>
        <taxon>Chloroflexota</taxon>
        <taxon>Caldilineae</taxon>
        <taxon>Caldilineales</taxon>
        <taxon>Caldilineaceae</taxon>
    </lineage>
</organism>
<dbReference type="EMBL" id="VXMH01000095">
    <property type="protein sequence ID" value="MYC96718.1"/>
    <property type="molecule type" value="Genomic_DNA"/>
</dbReference>
<keyword evidence="3" id="KW-0472">Membrane</keyword>
<gene>
    <name evidence="4" type="ORF">F4X14_17260</name>
</gene>
<dbReference type="AlphaFoldDB" id="A0A6B1DAF3"/>
<sequence length="228" mass="23885">MELQTKQPPELEFSMPEVEESLTAYLSAIGGAIIGLLLTLLVLAIWNGGTLNFTNISRVNALDAGLTDVAADLETVNANVDALGERLIVLEQESGAVAALQKSLVELDASLAELDRTLSDQGIQLGQLDTAVEDLQVTRRNFDLFTAALTDALAQMETGATTAQSESGGASQRTRSAPPTTSASRTDDRQTSDSKASTTETDSQASDTAQPARPLPPPAVVGYAEVAP</sequence>
<feature type="compositionally biased region" description="Polar residues" evidence="2">
    <location>
        <begin position="158"/>
        <end position="184"/>
    </location>
</feature>